<dbReference type="Proteomes" id="UP001153050">
    <property type="component" value="Unassembled WGS sequence"/>
</dbReference>
<gene>
    <name evidence="2" type="ORF">MES5069_780005</name>
</gene>
<organism evidence="2 3">
    <name type="scientific">Mesorhizobium escarrei</name>
    <dbReference type="NCBI Taxonomy" id="666018"/>
    <lineage>
        <taxon>Bacteria</taxon>
        <taxon>Pseudomonadati</taxon>
        <taxon>Pseudomonadota</taxon>
        <taxon>Alphaproteobacteria</taxon>
        <taxon>Hyphomicrobiales</taxon>
        <taxon>Phyllobacteriaceae</taxon>
        <taxon>Mesorhizobium</taxon>
    </lineage>
</organism>
<evidence type="ECO:0000313" key="2">
    <source>
        <dbReference type="EMBL" id="CAH2409270.1"/>
    </source>
</evidence>
<evidence type="ECO:0000256" key="1">
    <source>
        <dbReference type="SAM" id="MobiDB-lite"/>
    </source>
</evidence>
<protein>
    <submittedName>
        <fullName evidence="2">Uncharacterized protein</fullName>
    </submittedName>
</protein>
<comment type="caution">
    <text evidence="2">The sequence shown here is derived from an EMBL/GenBank/DDBJ whole genome shotgun (WGS) entry which is preliminary data.</text>
</comment>
<feature type="region of interest" description="Disordered" evidence="1">
    <location>
        <begin position="121"/>
        <end position="140"/>
    </location>
</feature>
<name>A0ABN8KG96_9HYPH</name>
<proteinExistence type="predicted"/>
<dbReference type="EMBL" id="CAKXZT010000177">
    <property type="protein sequence ID" value="CAH2409270.1"/>
    <property type="molecule type" value="Genomic_DNA"/>
</dbReference>
<evidence type="ECO:0000313" key="3">
    <source>
        <dbReference type="Proteomes" id="UP001153050"/>
    </source>
</evidence>
<reference evidence="2 3" key="1">
    <citation type="submission" date="2022-03" db="EMBL/GenBank/DDBJ databases">
        <authorList>
            <person name="Brunel B."/>
        </authorList>
    </citation>
    <scope>NUCLEOTIDE SEQUENCE [LARGE SCALE GENOMIC DNA]</scope>
    <source>
        <strain evidence="2">STM5069sample</strain>
    </source>
</reference>
<keyword evidence="3" id="KW-1185">Reference proteome</keyword>
<accession>A0ABN8KG96</accession>
<sequence>MPGDEKLSALTRSLITGVSLGGIALTQVGCVPEWRVMAKAQAERDVNEAEGAMCATALQSRSPRDINAFLNSYPSSRCIAPLLGAMPASVLAALSPSAIARLDSSVVSALPARVRVSLPGPRTRLATRSSEPKQAGGGRY</sequence>
<dbReference type="RefSeq" id="WP_254022376.1">
    <property type="nucleotide sequence ID" value="NZ_CAKXZT010000177.1"/>
</dbReference>